<dbReference type="InterPro" id="IPR053827">
    <property type="entry name" value="Gp10_C"/>
</dbReference>
<evidence type="ECO:0000313" key="4">
    <source>
        <dbReference type="Proteomes" id="UP000244223"/>
    </source>
</evidence>
<gene>
    <name evidence="3" type="ORF">C8N29_101356</name>
</gene>
<dbReference type="AlphaFoldDB" id="A0A2T5J458"/>
<organism evidence="3 4">
    <name type="scientific">Agitococcus lubricus</name>
    <dbReference type="NCBI Taxonomy" id="1077255"/>
    <lineage>
        <taxon>Bacteria</taxon>
        <taxon>Pseudomonadati</taxon>
        <taxon>Pseudomonadota</taxon>
        <taxon>Gammaproteobacteria</taxon>
        <taxon>Moraxellales</taxon>
        <taxon>Moraxellaceae</taxon>
        <taxon>Agitococcus</taxon>
    </lineage>
</organism>
<evidence type="ECO:0000259" key="2">
    <source>
        <dbReference type="Pfam" id="PF21939"/>
    </source>
</evidence>
<protein>
    <recommendedName>
        <fullName evidence="2">Baseplate structural protein Gp10 C-terminal domain-containing protein</fullName>
    </recommendedName>
</protein>
<dbReference type="Pfam" id="PF21939">
    <property type="entry name" value="Gp10_C"/>
    <property type="match status" value="1"/>
</dbReference>
<keyword evidence="4" id="KW-1185">Reference proteome</keyword>
<proteinExistence type="predicted"/>
<accession>A0A2T5J458</accession>
<dbReference type="OrthoDB" id="2065107at2"/>
<dbReference type="EMBL" id="QAON01000001">
    <property type="protein sequence ID" value="PTQ91283.1"/>
    <property type="molecule type" value="Genomic_DNA"/>
</dbReference>
<evidence type="ECO:0000313" key="3">
    <source>
        <dbReference type="EMBL" id="PTQ91283.1"/>
    </source>
</evidence>
<comment type="caution">
    <text evidence="3">The sequence shown here is derived from an EMBL/GenBank/DDBJ whole genome shotgun (WGS) entry which is preliminary data.</text>
</comment>
<feature type="domain" description="Baseplate structural protein Gp10 C-terminal" evidence="2">
    <location>
        <begin position="74"/>
        <end position="206"/>
    </location>
</feature>
<evidence type="ECO:0000256" key="1">
    <source>
        <dbReference type="SAM" id="MobiDB-lite"/>
    </source>
</evidence>
<name>A0A2T5J458_9GAMM</name>
<feature type="region of interest" description="Disordered" evidence="1">
    <location>
        <begin position="1"/>
        <end position="20"/>
    </location>
</feature>
<dbReference type="Proteomes" id="UP000244223">
    <property type="component" value="Unassembled WGS sequence"/>
</dbReference>
<sequence>MHRIDTINARPNANGSGKAGYHLNDDLSGVDPTNLDPDALNAIQEEICTVIESQDITLVKGTNNQLLAAIQKMIVNMAYPVHRTIEFAADVDPNQLWPWTTWVRFAQGKTTVGLLDGDADFGTVGQSGGAKNIELSVDQLPEFSLKVKTKIIAIRNDGDADPEDRILINYEDTHPYESEFNTSSIGNGEQIDIKNPYVVTAKWLRTN</sequence>
<reference evidence="3 4" key="1">
    <citation type="submission" date="2018-04" db="EMBL/GenBank/DDBJ databases">
        <title>Genomic Encyclopedia of Archaeal and Bacterial Type Strains, Phase II (KMG-II): from individual species to whole genera.</title>
        <authorList>
            <person name="Goeker M."/>
        </authorList>
    </citation>
    <scope>NUCLEOTIDE SEQUENCE [LARGE SCALE GENOMIC DNA]</scope>
    <source>
        <strain evidence="3 4">DSM 5822</strain>
    </source>
</reference>
<dbReference type="RefSeq" id="WP_107864297.1">
    <property type="nucleotide sequence ID" value="NZ_QAON01000001.1"/>
</dbReference>